<name>A0ABR3SSB0_9PEZI</name>
<dbReference type="InterPro" id="IPR036867">
    <property type="entry name" value="R3H_dom_sf"/>
</dbReference>
<evidence type="ECO:0000313" key="13">
    <source>
        <dbReference type="EMBL" id="KAL1628446.1"/>
    </source>
</evidence>
<keyword evidence="8" id="KW-0508">mRNA splicing</keyword>
<comment type="subcellular location">
    <subcellularLocation>
        <location evidence="2">Cytoplasm</location>
    </subcellularLocation>
    <subcellularLocation>
        <location evidence="1">Nucleus</location>
    </subcellularLocation>
</comment>
<feature type="compositionally biased region" description="Polar residues" evidence="10">
    <location>
        <begin position="107"/>
        <end position="116"/>
    </location>
</feature>
<evidence type="ECO:0000259" key="11">
    <source>
        <dbReference type="PROSITE" id="PS50174"/>
    </source>
</evidence>
<feature type="compositionally biased region" description="Polar residues" evidence="10">
    <location>
        <begin position="126"/>
        <end position="159"/>
    </location>
</feature>
<dbReference type="InterPro" id="IPR001374">
    <property type="entry name" value="R3H_dom"/>
</dbReference>
<feature type="compositionally biased region" description="Polar residues" evidence="10">
    <location>
        <begin position="32"/>
        <end position="42"/>
    </location>
</feature>
<evidence type="ECO:0000256" key="10">
    <source>
        <dbReference type="SAM" id="MobiDB-lite"/>
    </source>
</evidence>
<feature type="region of interest" description="Disordered" evidence="10">
    <location>
        <begin position="17"/>
        <end position="200"/>
    </location>
</feature>
<keyword evidence="7" id="KW-0507">mRNA processing</keyword>
<dbReference type="InterPro" id="IPR034082">
    <property type="entry name" value="R3H_G-patch"/>
</dbReference>
<dbReference type="CDD" id="cd02646">
    <property type="entry name" value="R3H_G-patch"/>
    <property type="match status" value="1"/>
</dbReference>
<feature type="compositionally biased region" description="Polar residues" evidence="10">
    <location>
        <begin position="222"/>
        <end position="231"/>
    </location>
</feature>
<evidence type="ECO:0000313" key="14">
    <source>
        <dbReference type="Proteomes" id="UP001521116"/>
    </source>
</evidence>
<feature type="compositionally biased region" description="Basic and acidic residues" evidence="10">
    <location>
        <begin position="237"/>
        <end position="261"/>
    </location>
</feature>
<dbReference type="PANTHER" id="PTHR14195">
    <property type="entry name" value="G PATCH DOMAIN CONTAINING PROTEIN 2"/>
    <property type="match status" value="1"/>
</dbReference>
<dbReference type="Pfam" id="PF01424">
    <property type="entry name" value="R3H"/>
    <property type="match status" value="1"/>
</dbReference>
<feature type="compositionally biased region" description="Basic residues" evidence="10">
    <location>
        <begin position="176"/>
        <end position="187"/>
    </location>
</feature>
<feature type="compositionally biased region" description="Polar residues" evidence="10">
    <location>
        <begin position="262"/>
        <end position="277"/>
    </location>
</feature>
<comment type="subunit">
    <text evidence="4">Component of the NuA4 histone acetyltransferase complex.</text>
</comment>
<feature type="domain" description="G-patch" evidence="11">
    <location>
        <begin position="671"/>
        <end position="714"/>
    </location>
</feature>
<comment type="similarity">
    <text evidence="3">Belongs to the SQS1 family.</text>
</comment>
<feature type="domain" description="R3H" evidence="12">
    <location>
        <begin position="544"/>
        <end position="606"/>
    </location>
</feature>
<comment type="caution">
    <text evidence="13">The sequence shown here is derived from an EMBL/GenBank/DDBJ whole genome shotgun (WGS) entry which is preliminary data.</text>
</comment>
<dbReference type="Gene3D" id="2.40.50.40">
    <property type="match status" value="1"/>
</dbReference>
<accession>A0ABR3SSB0</accession>
<organism evidence="13 14">
    <name type="scientific">Neofusicoccum ribis</name>
    <dbReference type="NCBI Taxonomy" id="45134"/>
    <lineage>
        <taxon>Eukaryota</taxon>
        <taxon>Fungi</taxon>
        <taxon>Dikarya</taxon>
        <taxon>Ascomycota</taxon>
        <taxon>Pezizomycotina</taxon>
        <taxon>Dothideomycetes</taxon>
        <taxon>Dothideomycetes incertae sedis</taxon>
        <taxon>Botryosphaeriales</taxon>
        <taxon>Botryosphaeriaceae</taxon>
        <taxon>Neofusicoccum</taxon>
    </lineage>
</organism>
<dbReference type="SMART" id="SM00443">
    <property type="entry name" value="G_patch"/>
    <property type="match status" value="1"/>
</dbReference>
<sequence>MWSTDVKLRHKAINFVSAGSLAGTLPDEPRSNKSTPNESTPGDTAPKQEEPIAEAVARSTSAMAQMQLEPAVETPSSPTSDPLFFVDTTGSSAQGISKLPPPVVRSASPTPSNSSEEVVLFRGRNNVRTVTDSLQPSGIDSRASAQSGSKSPVKNTSQKPAGALGITANAESRGASARRSKTHKGRRQVNSEPDDEAIADYLENIRAQEFDEEGEPLAETVYETSTFSQRTLGLMDSDERSDDRDQSNGRSSAKDTPHNNDWDSPQLQDFDNLSTSPEPLANIDRILRKRERSSGTQYLVVYENSNEDEARWLPITRMTQTGDQQLIAAFEEAVANVKIGNEADDSESWSDASEEDDDSDDDDEEEDFEDEKDLIQRRIDRMSDEKLARLLAKQEELGMGSDELMLFNDDEEDDDDLEIDDFGFQDFAARPKGAKHQKLKSKKGRDNFPSASLMADVLEQDPYKGFDIMDFERPSLKKKKKGRAAQLTFELSDEELSAQLEGAWEADRSKKRLRKKEREELRAQGLLGKKNKFKPDLSAKYNEGMTFIQIKEEIKVFLNSPSQSRPFPPMNKHDRAAIHQLAAALGLSSRSVGSGNSRFLTITKTARTRGFDEISFAKITSRYHNRFLPRMDKAGGGRKGTGFGGGAGGKYAGVSYRDGDVVGGSAPEIGSENKGRAMLEKMGWSSGTALGALNNKGILQPVTHVVKTTKTGLG</sequence>
<reference evidence="13 14" key="1">
    <citation type="submission" date="2024-02" db="EMBL/GenBank/DDBJ databases">
        <title>De novo assembly and annotation of 12 fungi associated with fruit tree decline syndrome in Ontario, Canada.</title>
        <authorList>
            <person name="Sulman M."/>
            <person name="Ellouze W."/>
            <person name="Ilyukhin E."/>
        </authorList>
    </citation>
    <scope>NUCLEOTIDE SEQUENCE [LARGE SCALE GENOMIC DNA]</scope>
    <source>
        <strain evidence="13 14">M1-105</strain>
    </source>
</reference>
<protein>
    <recommendedName>
        <fullName evidence="5">Protein SQS1</fullName>
    </recommendedName>
</protein>
<dbReference type="Proteomes" id="UP001521116">
    <property type="component" value="Unassembled WGS sequence"/>
</dbReference>
<dbReference type="Pfam" id="PF01585">
    <property type="entry name" value="G-patch"/>
    <property type="match status" value="1"/>
</dbReference>
<keyword evidence="14" id="KW-1185">Reference proteome</keyword>
<feature type="compositionally biased region" description="Acidic residues" evidence="10">
    <location>
        <begin position="342"/>
        <end position="372"/>
    </location>
</feature>
<feature type="region of interest" description="Disordered" evidence="10">
    <location>
        <begin position="339"/>
        <end position="376"/>
    </location>
</feature>
<evidence type="ECO:0000259" key="12">
    <source>
        <dbReference type="PROSITE" id="PS51061"/>
    </source>
</evidence>
<dbReference type="InterPro" id="IPR016197">
    <property type="entry name" value="Chromo-like_dom_sf"/>
</dbReference>
<dbReference type="SMART" id="SM00393">
    <property type="entry name" value="R3H"/>
    <property type="match status" value="1"/>
</dbReference>
<evidence type="ECO:0000256" key="2">
    <source>
        <dbReference type="ARBA" id="ARBA00004496"/>
    </source>
</evidence>
<evidence type="ECO:0000256" key="9">
    <source>
        <dbReference type="ARBA" id="ARBA00023242"/>
    </source>
</evidence>
<evidence type="ECO:0000256" key="6">
    <source>
        <dbReference type="ARBA" id="ARBA00022490"/>
    </source>
</evidence>
<evidence type="ECO:0000256" key="5">
    <source>
        <dbReference type="ARBA" id="ARBA00018964"/>
    </source>
</evidence>
<dbReference type="SUPFAM" id="SSF82708">
    <property type="entry name" value="R3H domain"/>
    <property type="match status" value="1"/>
</dbReference>
<evidence type="ECO:0000256" key="7">
    <source>
        <dbReference type="ARBA" id="ARBA00022664"/>
    </source>
</evidence>
<dbReference type="CDD" id="cd00024">
    <property type="entry name" value="CD_CSD"/>
    <property type="match status" value="1"/>
</dbReference>
<keyword evidence="6" id="KW-0963">Cytoplasm</keyword>
<dbReference type="InterPro" id="IPR000467">
    <property type="entry name" value="G_patch_dom"/>
</dbReference>
<dbReference type="InterPro" id="IPR051189">
    <property type="entry name" value="Splicing_assoc_domain"/>
</dbReference>
<proteinExistence type="inferred from homology"/>
<evidence type="ECO:0000256" key="1">
    <source>
        <dbReference type="ARBA" id="ARBA00004123"/>
    </source>
</evidence>
<dbReference type="PROSITE" id="PS50174">
    <property type="entry name" value="G_PATCH"/>
    <property type="match status" value="1"/>
</dbReference>
<dbReference type="SUPFAM" id="SSF54160">
    <property type="entry name" value="Chromo domain-like"/>
    <property type="match status" value="1"/>
</dbReference>
<keyword evidence="9" id="KW-0539">Nucleus</keyword>
<evidence type="ECO:0000256" key="4">
    <source>
        <dbReference type="ARBA" id="ARBA00011353"/>
    </source>
</evidence>
<gene>
    <name evidence="13" type="primary">SQS1</name>
    <name evidence="13" type="ORF">SLS56_005897</name>
</gene>
<dbReference type="Gene3D" id="3.30.1370.50">
    <property type="entry name" value="R3H-like domain"/>
    <property type="match status" value="1"/>
</dbReference>
<evidence type="ECO:0000256" key="3">
    <source>
        <dbReference type="ARBA" id="ARBA00010306"/>
    </source>
</evidence>
<evidence type="ECO:0000256" key="8">
    <source>
        <dbReference type="ARBA" id="ARBA00023187"/>
    </source>
</evidence>
<dbReference type="PROSITE" id="PS51061">
    <property type="entry name" value="R3H"/>
    <property type="match status" value="1"/>
</dbReference>
<dbReference type="EMBL" id="JAJVDC020000063">
    <property type="protein sequence ID" value="KAL1628446.1"/>
    <property type="molecule type" value="Genomic_DNA"/>
</dbReference>
<feature type="region of interest" description="Disordered" evidence="10">
    <location>
        <begin position="221"/>
        <end position="278"/>
    </location>
</feature>